<proteinExistence type="predicted"/>
<dbReference type="EMBL" id="CAWYQH010000130">
    <property type="protein sequence ID" value="CAK8693096.1"/>
    <property type="molecule type" value="Genomic_DNA"/>
</dbReference>
<evidence type="ECO:0000313" key="4">
    <source>
        <dbReference type="Proteomes" id="UP001642483"/>
    </source>
</evidence>
<evidence type="ECO:0000256" key="1">
    <source>
        <dbReference type="SAM" id="MobiDB-lite"/>
    </source>
</evidence>
<accession>A0ABP0GMY8</accession>
<feature type="transmembrane region" description="Helical" evidence="2">
    <location>
        <begin position="164"/>
        <end position="186"/>
    </location>
</feature>
<evidence type="ECO:0000313" key="3">
    <source>
        <dbReference type="EMBL" id="CAK8693096.1"/>
    </source>
</evidence>
<keyword evidence="4" id="KW-1185">Reference proteome</keyword>
<keyword evidence="2" id="KW-1133">Transmembrane helix</keyword>
<keyword evidence="2" id="KW-0812">Transmembrane</keyword>
<keyword evidence="2" id="KW-0472">Membrane</keyword>
<reference evidence="3 4" key="1">
    <citation type="submission" date="2024-02" db="EMBL/GenBank/DDBJ databases">
        <authorList>
            <person name="Daric V."/>
            <person name="Darras S."/>
        </authorList>
    </citation>
    <scope>NUCLEOTIDE SEQUENCE [LARGE SCALE GENOMIC DNA]</scope>
</reference>
<sequence length="235" mass="25187">MASSTSTYEIAAAQSATTPFYTTALQTFPMTTSQASILATQPSTWYLTSSETSTSSSITETATPGTSAKTTYETSSIKVLSTPKSPNFSTMTRLTSTDRPTVTSAASSVFSVASSSPTVPAGNTTPSQNTKNGKLTSVTTTSLDGDKIRVASKKLLIRGLTQGGLIGITVVTIVFFSVIIAVIFKLTKRQVLFKRFTSIVQLGQSYTLRKRHFQEPENFGNPISFPQIVYDDDTI</sequence>
<evidence type="ECO:0000256" key="2">
    <source>
        <dbReference type="SAM" id="Phobius"/>
    </source>
</evidence>
<feature type="compositionally biased region" description="Low complexity" evidence="1">
    <location>
        <begin position="50"/>
        <end position="63"/>
    </location>
</feature>
<name>A0ABP0GMY8_CLALP</name>
<feature type="compositionally biased region" description="Polar residues" evidence="1">
    <location>
        <begin position="122"/>
        <end position="138"/>
    </location>
</feature>
<comment type="caution">
    <text evidence="3">The sequence shown here is derived from an EMBL/GenBank/DDBJ whole genome shotgun (WGS) entry which is preliminary data.</text>
</comment>
<protein>
    <submittedName>
        <fullName evidence="3">Uncharacterized protein</fullName>
    </submittedName>
</protein>
<dbReference type="Proteomes" id="UP001642483">
    <property type="component" value="Unassembled WGS sequence"/>
</dbReference>
<feature type="region of interest" description="Disordered" evidence="1">
    <location>
        <begin position="50"/>
        <end position="70"/>
    </location>
</feature>
<feature type="region of interest" description="Disordered" evidence="1">
    <location>
        <begin position="113"/>
        <end position="138"/>
    </location>
</feature>
<gene>
    <name evidence="3" type="ORF">CVLEPA_LOCUS26423</name>
</gene>
<organism evidence="3 4">
    <name type="scientific">Clavelina lepadiformis</name>
    <name type="common">Light-bulb sea squirt</name>
    <name type="synonym">Ascidia lepadiformis</name>
    <dbReference type="NCBI Taxonomy" id="159417"/>
    <lineage>
        <taxon>Eukaryota</taxon>
        <taxon>Metazoa</taxon>
        <taxon>Chordata</taxon>
        <taxon>Tunicata</taxon>
        <taxon>Ascidiacea</taxon>
        <taxon>Aplousobranchia</taxon>
        <taxon>Clavelinidae</taxon>
        <taxon>Clavelina</taxon>
    </lineage>
</organism>